<dbReference type="GO" id="GO:0016491">
    <property type="term" value="F:oxidoreductase activity"/>
    <property type="evidence" value="ECO:0007669"/>
    <property type="project" value="UniProtKB-KW"/>
</dbReference>
<dbReference type="RefSeq" id="WP_150966003.1">
    <property type="nucleotide sequence ID" value="NZ_VZZJ01000029.1"/>
</dbReference>
<organism evidence="4 5">
    <name type="scientific">Methylobacterium planeticum</name>
    <dbReference type="NCBI Taxonomy" id="2615211"/>
    <lineage>
        <taxon>Bacteria</taxon>
        <taxon>Pseudomonadati</taxon>
        <taxon>Pseudomonadota</taxon>
        <taxon>Alphaproteobacteria</taxon>
        <taxon>Hyphomicrobiales</taxon>
        <taxon>Methylobacteriaceae</taxon>
        <taxon>Methylobacterium</taxon>
    </lineage>
</organism>
<protein>
    <submittedName>
        <fullName evidence="4">Glyoxylate/hydroxypyruvate reductase A</fullName>
    </submittedName>
</protein>
<accession>A0A6N6MM11</accession>
<sequence>MTTSPIPLVTRGDAASEEEWQAVLAAAMPDETILPFRTLTAEQRGRADIAIVANPDPADVAALPNLAWVQSLWAGVERLVGELGAGAPPIVRLIDLELSRVMAEAVLAWTYYLHRGMPDYARQQRGRIWQALPYRPPSQVQVGLLGLGALGATAAERLIRAGFAVAGWSRSGQPVAGIEAFTGADGLSRLLARSDIVVCLLPLTAETRGLLDAARLAAMKSGAALINFARGPIVVKTDLIAALNSGHLAHAVLDVFDIEPLPPDAPEWDHPKVTVLPHISAPTDRRSAAAIVAGNVRRYRRNGELPDTVDRMSGY</sequence>
<dbReference type="CDD" id="cd12164">
    <property type="entry name" value="GDH_like_2"/>
    <property type="match status" value="1"/>
</dbReference>
<dbReference type="Proteomes" id="UP000441523">
    <property type="component" value="Unassembled WGS sequence"/>
</dbReference>
<dbReference type="EMBL" id="VZZJ01000029">
    <property type="protein sequence ID" value="KAB1070277.1"/>
    <property type="molecule type" value="Genomic_DNA"/>
</dbReference>
<dbReference type="Pfam" id="PF02826">
    <property type="entry name" value="2-Hacid_dh_C"/>
    <property type="match status" value="1"/>
</dbReference>
<dbReference type="PANTHER" id="PTHR43333">
    <property type="entry name" value="2-HACID_DH_C DOMAIN-CONTAINING PROTEIN"/>
    <property type="match status" value="1"/>
</dbReference>
<evidence type="ECO:0000313" key="5">
    <source>
        <dbReference type="Proteomes" id="UP000441523"/>
    </source>
</evidence>
<comment type="caution">
    <text evidence="4">The sequence shown here is derived from an EMBL/GenBank/DDBJ whole genome shotgun (WGS) entry which is preliminary data.</text>
</comment>
<dbReference type="InterPro" id="IPR036291">
    <property type="entry name" value="NAD(P)-bd_dom_sf"/>
</dbReference>
<keyword evidence="4" id="KW-0670">Pyruvate</keyword>
<evidence type="ECO:0000256" key="1">
    <source>
        <dbReference type="ARBA" id="ARBA00023002"/>
    </source>
</evidence>
<dbReference type="GO" id="GO:0051287">
    <property type="term" value="F:NAD binding"/>
    <property type="evidence" value="ECO:0007669"/>
    <property type="project" value="InterPro"/>
</dbReference>
<feature type="domain" description="D-isomer specific 2-hydroxyacid dehydrogenase NAD-binding" evidence="3">
    <location>
        <begin position="112"/>
        <end position="280"/>
    </location>
</feature>
<gene>
    <name evidence="4" type="ORF">F6X51_22945</name>
</gene>
<proteinExistence type="predicted"/>
<keyword evidence="1" id="KW-0560">Oxidoreductase</keyword>
<evidence type="ECO:0000256" key="2">
    <source>
        <dbReference type="ARBA" id="ARBA00023027"/>
    </source>
</evidence>
<reference evidence="4 5" key="1">
    <citation type="submission" date="2019-09" db="EMBL/GenBank/DDBJ databases">
        <title>YIM 132548 draft genome.</title>
        <authorList>
            <person name="Jiang L."/>
        </authorList>
    </citation>
    <scope>NUCLEOTIDE SEQUENCE [LARGE SCALE GENOMIC DNA]</scope>
    <source>
        <strain evidence="4 5">YIM 132548</strain>
    </source>
</reference>
<evidence type="ECO:0000313" key="4">
    <source>
        <dbReference type="EMBL" id="KAB1070277.1"/>
    </source>
</evidence>
<dbReference type="AlphaFoldDB" id="A0A6N6MM11"/>
<dbReference type="Gene3D" id="3.40.50.720">
    <property type="entry name" value="NAD(P)-binding Rossmann-like Domain"/>
    <property type="match status" value="2"/>
</dbReference>
<keyword evidence="2" id="KW-0520">NAD</keyword>
<dbReference type="InterPro" id="IPR006140">
    <property type="entry name" value="D-isomer_DH_NAD-bd"/>
</dbReference>
<dbReference type="PANTHER" id="PTHR43333:SF1">
    <property type="entry name" value="D-ISOMER SPECIFIC 2-HYDROXYACID DEHYDROGENASE NAD-BINDING DOMAIN-CONTAINING PROTEIN"/>
    <property type="match status" value="1"/>
</dbReference>
<keyword evidence="5" id="KW-1185">Reference proteome</keyword>
<evidence type="ECO:0000259" key="3">
    <source>
        <dbReference type="Pfam" id="PF02826"/>
    </source>
</evidence>
<name>A0A6N6MM11_9HYPH</name>
<dbReference type="SUPFAM" id="SSF51735">
    <property type="entry name" value="NAD(P)-binding Rossmann-fold domains"/>
    <property type="match status" value="1"/>
</dbReference>